<dbReference type="GO" id="GO:0000139">
    <property type="term" value="C:Golgi membrane"/>
    <property type="evidence" value="ECO:0007669"/>
    <property type="project" value="UniProtKB-SubCell"/>
</dbReference>
<feature type="domain" description="COG complex component COG2 C-terminal" evidence="10">
    <location>
        <begin position="358"/>
        <end position="624"/>
    </location>
</feature>
<dbReference type="Pfam" id="PF12022">
    <property type="entry name" value="COG2_C"/>
    <property type="match status" value="1"/>
</dbReference>
<dbReference type="InterPro" id="IPR009316">
    <property type="entry name" value="COG2"/>
</dbReference>
<keyword evidence="7" id="KW-0472">Membrane</keyword>
<evidence type="ECO:0000256" key="3">
    <source>
        <dbReference type="ARBA" id="ARBA00020977"/>
    </source>
</evidence>
<dbReference type="PANTHER" id="PTHR12961">
    <property type="entry name" value="CONSERVED OLIGOMERIC GOLGI COMPLEX COMPONENT 2"/>
    <property type="match status" value="1"/>
</dbReference>
<dbReference type="AlphaFoldDB" id="A0A5E4MPM1"/>
<dbReference type="GO" id="GO:0017119">
    <property type="term" value="C:Golgi transport complex"/>
    <property type="evidence" value="ECO:0007669"/>
    <property type="project" value="TreeGrafter"/>
</dbReference>
<evidence type="ECO:0000256" key="8">
    <source>
        <dbReference type="ARBA" id="ARBA00031344"/>
    </source>
</evidence>
<accession>A0A5E4MPM1</accession>
<dbReference type="PANTHER" id="PTHR12961:SF0">
    <property type="entry name" value="CONSERVED OLIGOMERIC GOLGI COMPLEX SUBUNIT 2"/>
    <property type="match status" value="1"/>
</dbReference>
<dbReference type="Pfam" id="PF06148">
    <property type="entry name" value="COG2_N"/>
    <property type="match status" value="1"/>
</dbReference>
<dbReference type="OrthoDB" id="332281at2759"/>
<dbReference type="EMBL" id="CABPRJ010000959">
    <property type="protein sequence ID" value="VVC32810.1"/>
    <property type="molecule type" value="Genomic_DNA"/>
</dbReference>
<evidence type="ECO:0000259" key="9">
    <source>
        <dbReference type="Pfam" id="PF06148"/>
    </source>
</evidence>
<dbReference type="InterPro" id="IPR024603">
    <property type="entry name" value="COG_complex_COG2_C"/>
</dbReference>
<dbReference type="GO" id="GO:0006891">
    <property type="term" value="P:intra-Golgi vesicle-mediated transport"/>
    <property type="evidence" value="ECO:0007669"/>
    <property type="project" value="TreeGrafter"/>
</dbReference>
<proteinExistence type="inferred from homology"/>
<dbReference type="Proteomes" id="UP000325440">
    <property type="component" value="Unassembled WGS sequence"/>
</dbReference>
<protein>
    <recommendedName>
        <fullName evidence="3">Conserved oligomeric Golgi complex subunit 2</fullName>
    </recommendedName>
    <alternativeName>
        <fullName evidence="8">Component of oligomeric Golgi complex 2</fullName>
    </alternativeName>
</protein>
<gene>
    <name evidence="11" type="ORF">CINCED_3A016065</name>
</gene>
<evidence type="ECO:0000313" key="12">
    <source>
        <dbReference type="Proteomes" id="UP000325440"/>
    </source>
</evidence>
<keyword evidence="6" id="KW-0333">Golgi apparatus</keyword>
<evidence type="ECO:0000256" key="5">
    <source>
        <dbReference type="ARBA" id="ARBA00022927"/>
    </source>
</evidence>
<sequence length="659" mass="77109">MDTNNLTVVFDMQTFSKESFSVDEFLTENRNKMTLENMRVEMGIFLKDLRNKMINSLNDDCDKYFYLSRGLIGIDQQLATLKPELCLLSNSVNVAKCNLENTLSNLDNEIKLNKKIFEDKQSLHTIVKVQKSLDKLDELLLDQNDFNIIILTRAVTEYNQLMSNMTKCTNLLKSMHLKRQSMLNNSLINKLNKTFVSSISTDANTLKQFLELYLSLGKIKSAENVCRTDIIRPAIESILNERYLWSCNGGLKELYSQCYAFLQEDLKYLLQAAAEQNNESYKFSKFDFVSKSFWPVFFDQVKNNLQCIFNLREPDIFIKNYKVTFNEFMKPLIELSISQHESDPLYKVPSWNDFKKCWNLPIYYQYRYQEIGYCAEHAMNHESYESCNDDTFKLKVTKTVWECMCSCLDPNIFIIQLSHRFFKFILQLISRYHTWAEDANLKSKTDLNDFSTRIKFLEDLESDLKTFYFKLHDIYIMLEKLLHKKVPDDVLELQKSSIVNINLNSLINDLSKCKVKSVTDEAMSHVIRVTDVPRLFRHTNRDYPTEPCAYMKSIVTTLETLHSKNCKKQVLDHTVTQYVAYVDDVMKAIKKTEESLRKLKKIRDPNYKVNSDDDKIRCQLSLDINYLLQSIGGMSLPEVDEIVLKLDTVKQTIVIDKLS</sequence>
<name>A0A5E4MPM1_9HEMI</name>
<organism evidence="11 12">
    <name type="scientific">Cinara cedri</name>
    <dbReference type="NCBI Taxonomy" id="506608"/>
    <lineage>
        <taxon>Eukaryota</taxon>
        <taxon>Metazoa</taxon>
        <taxon>Ecdysozoa</taxon>
        <taxon>Arthropoda</taxon>
        <taxon>Hexapoda</taxon>
        <taxon>Insecta</taxon>
        <taxon>Pterygota</taxon>
        <taxon>Neoptera</taxon>
        <taxon>Paraneoptera</taxon>
        <taxon>Hemiptera</taxon>
        <taxon>Sternorrhyncha</taxon>
        <taxon>Aphidomorpha</taxon>
        <taxon>Aphidoidea</taxon>
        <taxon>Aphididae</taxon>
        <taxon>Lachninae</taxon>
        <taxon>Cinara</taxon>
    </lineage>
</organism>
<evidence type="ECO:0000259" key="10">
    <source>
        <dbReference type="Pfam" id="PF12022"/>
    </source>
</evidence>
<comment type="similarity">
    <text evidence="2">Belongs to the COG2 family.</text>
</comment>
<evidence type="ECO:0000256" key="6">
    <source>
        <dbReference type="ARBA" id="ARBA00023034"/>
    </source>
</evidence>
<evidence type="ECO:0000256" key="4">
    <source>
        <dbReference type="ARBA" id="ARBA00022448"/>
    </source>
</evidence>
<reference evidence="11 12" key="1">
    <citation type="submission" date="2019-08" db="EMBL/GenBank/DDBJ databases">
        <authorList>
            <person name="Alioto T."/>
            <person name="Alioto T."/>
            <person name="Gomez Garrido J."/>
        </authorList>
    </citation>
    <scope>NUCLEOTIDE SEQUENCE [LARGE SCALE GENOMIC DNA]</scope>
</reference>
<comment type="subcellular location">
    <subcellularLocation>
        <location evidence="1">Golgi apparatus membrane</location>
        <topology evidence="1">Peripheral membrane protein</topology>
    </subcellularLocation>
</comment>
<feature type="domain" description="Conserved oligomeric Golgi complex subunit 2 N-terminal" evidence="9">
    <location>
        <begin position="9"/>
        <end position="81"/>
    </location>
</feature>
<dbReference type="InterPro" id="IPR024602">
    <property type="entry name" value="COG_su2_N"/>
</dbReference>
<evidence type="ECO:0000256" key="7">
    <source>
        <dbReference type="ARBA" id="ARBA00023136"/>
    </source>
</evidence>
<evidence type="ECO:0000256" key="2">
    <source>
        <dbReference type="ARBA" id="ARBA00007603"/>
    </source>
</evidence>
<keyword evidence="12" id="KW-1185">Reference proteome</keyword>
<dbReference type="GO" id="GO:0007030">
    <property type="term" value="P:Golgi organization"/>
    <property type="evidence" value="ECO:0007669"/>
    <property type="project" value="InterPro"/>
</dbReference>
<keyword evidence="4" id="KW-0813">Transport</keyword>
<keyword evidence="5" id="KW-0653">Protein transport</keyword>
<evidence type="ECO:0000256" key="1">
    <source>
        <dbReference type="ARBA" id="ARBA00004395"/>
    </source>
</evidence>
<evidence type="ECO:0000313" key="11">
    <source>
        <dbReference type="EMBL" id="VVC32810.1"/>
    </source>
</evidence>
<dbReference type="GO" id="GO:0015031">
    <property type="term" value="P:protein transport"/>
    <property type="evidence" value="ECO:0007669"/>
    <property type="project" value="UniProtKB-KW"/>
</dbReference>